<dbReference type="InterPro" id="IPR016169">
    <property type="entry name" value="FAD-bd_PCMH_sub2"/>
</dbReference>
<dbReference type="GO" id="GO:0016491">
    <property type="term" value="F:oxidoreductase activity"/>
    <property type="evidence" value="ECO:0007669"/>
    <property type="project" value="InterPro"/>
</dbReference>
<dbReference type="AlphaFoldDB" id="A0A9R1B576"/>
<name>A0A9R1B576_TRITD</name>
<accession>A0A9R1B576</accession>
<sequence>MEPYVQEPEGHVRELKYLDLGVNKYGGDGAGTSYEKARVWSEAYFKDNFERLAAVKFRCLRPDLIYAHDPSAMAHLLHGVIVICAMGAKWKGLSFRSAGAAASTAVSPTRIDSSRFRWFMHIHSFAYQIDSNFENRKSFTLHGR</sequence>
<dbReference type="InterPro" id="IPR012951">
    <property type="entry name" value="BBE"/>
</dbReference>
<evidence type="ECO:0000313" key="2">
    <source>
        <dbReference type="EMBL" id="VAI51882.1"/>
    </source>
</evidence>
<feature type="domain" description="Berberine/berberine-like" evidence="1">
    <location>
        <begin position="38"/>
        <end position="56"/>
    </location>
</feature>
<proteinExistence type="predicted"/>
<evidence type="ECO:0000259" key="1">
    <source>
        <dbReference type="Pfam" id="PF08031"/>
    </source>
</evidence>
<dbReference type="Proteomes" id="UP000324705">
    <property type="component" value="Chromosome 6A"/>
</dbReference>
<dbReference type="GO" id="GO:0050660">
    <property type="term" value="F:flavin adenine dinucleotide binding"/>
    <property type="evidence" value="ECO:0007669"/>
    <property type="project" value="InterPro"/>
</dbReference>
<organism evidence="2 3">
    <name type="scientific">Triticum turgidum subsp. durum</name>
    <name type="common">Durum wheat</name>
    <name type="synonym">Triticum durum</name>
    <dbReference type="NCBI Taxonomy" id="4567"/>
    <lineage>
        <taxon>Eukaryota</taxon>
        <taxon>Viridiplantae</taxon>
        <taxon>Streptophyta</taxon>
        <taxon>Embryophyta</taxon>
        <taxon>Tracheophyta</taxon>
        <taxon>Spermatophyta</taxon>
        <taxon>Magnoliopsida</taxon>
        <taxon>Liliopsida</taxon>
        <taxon>Poales</taxon>
        <taxon>Poaceae</taxon>
        <taxon>BOP clade</taxon>
        <taxon>Pooideae</taxon>
        <taxon>Triticodae</taxon>
        <taxon>Triticeae</taxon>
        <taxon>Triticinae</taxon>
        <taxon>Triticum</taxon>
    </lineage>
</organism>
<dbReference type="EMBL" id="LT934121">
    <property type="protein sequence ID" value="VAI51882.1"/>
    <property type="molecule type" value="Genomic_DNA"/>
</dbReference>
<reference evidence="2 3" key="1">
    <citation type="submission" date="2017-09" db="EMBL/GenBank/DDBJ databases">
        <authorList>
            <consortium name="International Durum Wheat Genome Sequencing Consortium (IDWGSC)"/>
            <person name="Milanesi L."/>
        </authorList>
    </citation>
    <scope>NUCLEOTIDE SEQUENCE [LARGE SCALE GENOMIC DNA]</scope>
    <source>
        <strain evidence="3">cv. Svevo</strain>
    </source>
</reference>
<gene>
    <name evidence="2" type="ORF">TRITD_6Av1G223640</name>
</gene>
<evidence type="ECO:0000313" key="3">
    <source>
        <dbReference type="Proteomes" id="UP000324705"/>
    </source>
</evidence>
<dbReference type="Gene3D" id="3.30.465.10">
    <property type="match status" value="1"/>
</dbReference>
<dbReference type="Pfam" id="PF08031">
    <property type="entry name" value="BBE"/>
    <property type="match status" value="1"/>
</dbReference>
<dbReference type="Gramene" id="TRITD6Av1G223640.1">
    <property type="protein sequence ID" value="TRITD6Av1G223640.1"/>
    <property type="gene ID" value="TRITD6Av1G223640"/>
</dbReference>
<keyword evidence="3" id="KW-1185">Reference proteome</keyword>
<protein>
    <recommendedName>
        <fullName evidence="1">Berberine/berberine-like domain-containing protein</fullName>
    </recommendedName>
</protein>